<dbReference type="EMBL" id="MU032346">
    <property type="protein sequence ID" value="KAF3767760.1"/>
    <property type="molecule type" value="Genomic_DNA"/>
</dbReference>
<feature type="transmembrane region" description="Helical" evidence="11">
    <location>
        <begin position="115"/>
        <end position="136"/>
    </location>
</feature>
<keyword evidence="6 11" id="KW-1133">Transmembrane helix</keyword>
<dbReference type="InterPro" id="IPR004695">
    <property type="entry name" value="SLAC1/Mae1/Ssu1/TehA"/>
</dbReference>
<feature type="transmembrane region" description="Helical" evidence="11">
    <location>
        <begin position="77"/>
        <end position="103"/>
    </location>
</feature>
<feature type="transmembrane region" description="Helical" evidence="11">
    <location>
        <begin position="51"/>
        <end position="71"/>
    </location>
</feature>
<evidence type="ECO:0000256" key="3">
    <source>
        <dbReference type="ARBA" id="ARBA00022448"/>
    </source>
</evidence>
<dbReference type="AlphaFoldDB" id="A0A9P4Y7Z7"/>
<accession>A0A9P4Y7Z7</accession>
<dbReference type="OrthoDB" id="1099at2759"/>
<evidence type="ECO:0000256" key="7">
    <source>
        <dbReference type="ARBA" id="ARBA00023136"/>
    </source>
</evidence>
<dbReference type="CDD" id="cd09318">
    <property type="entry name" value="TDT_SSU1"/>
    <property type="match status" value="1"/>
</dbReference>
<evidence type="ECO:0000256" key="5">
    <source>
        <dbReference type="ARBA" id="ARBA00022692"/>
    </source>
</evidence>
<reference evidence="12" key="1">
    <citation type="journal article" date="2020" name="Phytopathology">
        <title>Genome sequence of the chestnut blight fungus Cryphonectria parasitica EP155: A fundamental resource for an archetypical invasive plant pathogen.</title>
        <authorList>
            <person name="Crouch J.A."/>
            <person name="Dawe A."/>
            <person name="Aerts A."/>
            <person name="Barry K."/>
            <person name="Churchill A.C.L."/>
            <person name="Grimwood J."/>
            <person name="Hillman B."/>
            <person name="Milgroom M.G."/>
            <person name="Pangilinan J."/>
            <person name="Smith M."/>
            <person name="Salamov A."/>
            <person name="Schmutz J."/>
            <person name="Yadav J."/>
            <person name="Grigoriev I.V."/>
            <person name="Nuss D."/>
        </authorList>
    </citation>
    <scope>NUCLEOTIDE SEQUENCE</scope>
    <source>
        <strain evidence="12">EP155</strain>
    </source>
</reference>
<dbReference type="FunFam" id="1.50.10.150:FF:000004">
    <property type="entry name" value="Malic acid transporter"/>
    <property type="match status" value="1"/>
</dbReference>
<evidence type="ECO:0000256" key="4">
    <source>
        <dbReference type="ARBA" id="ARBA00022475"/>
    </source>
</evidence>
<dbReference type="PANTHER" id="PTHR31686:SF1">
    <property type="entry name" value="SULFITE EFFLUX PUMP SSU1"/>
    <property type="match status" value="1"/>
</dbReference>
<gene>
    <name evidence="12" type="ORF">M406DRAFT_338473</name>
</gene>
<name>A0A9P4Y7Z7_CRYP1</name>
<keyword evidence="13" id="KW-1185">Reference proteome</keyword>
<feature type="transmembrane region" description="Helical" evidence="11">
    <location>
        <begin position="302"/>
        <end position="324"/>
    </location>
</feature>
<feature type="transmembrane region" description="Helical" evidence="11">
    <location>
        <begin position="253"/>
        <end position="271"/>
    </location>
</feature>
<dbReference type="Proteomes" id="UP000803844">
    <property type="component" value="Unassembled WGS sequence"/>
</dbReference>
<evidence type="ECO:0000313" key="12">
    <source>
        <dbReference type="EMBL" id="KAF3767760.1"/>
    </source>
</evidence>
<evidence type="ECO:0000256" key="11">
    <source>
        <dbReference type="SAM" id="Phobius"/>
    </source>
</evidence>
<dbReference type="GO" id="GO:0005886">
    <property type="term" value="C:plasma membrane"/>
    <property type="evidence" value="ECO:0007669"/>
    <property type="project" value="UniProtKB-SubCell"/>
</dbReference>
<evidence type="ECO:0000256" key="1">
    <source>
        <dbReference type="ARBA" id="ARBA00004651"/>
    </source>
</evidence>
<keyword evidence="4" id="KW-1003">Cell membrane</keyword>
<evidence type="ECO:0000256" key="6">
    <source>
        <dbReference type="ARBA" id="ARBA00022989"/>
    </source>
</evidence>
<sequence length="417" mass="45149">MAMRRSSHDGNSVLTQQADATSSSSGGNGDGNATKEEVGWRRIVRNFTPSWFAVNMGTGIVSILFHSLPYTTSWTTYVAYVFFAINVALFLVSTGITIARYVLYPEIWTAMVNHAGQSLFLGTFPMGLATIINMIVFSCSQWGDGVVYFAWALWWLDVVLSLACCISMPFMVLHRHRPQLQQTTAALLLPVVPAVVASASGGILAAHLPSRDHAVTTLVASYVLWGLGEAFTMCILAMYFHRLMVHHLPPRELIVSVFLPVGPLGQGGFAIQQLGSTAAALDFLPLTTGADAGLNGGQVLRALGVFLALVMWGAGLGWLVLAATSIATTQSFPFNMGWWGFTFPLGVFATCTGMLAQELDSLFFRVTTMIFSISVILLWLLVAARTLLKARTGEIFVAPCLADLRPKTQQADADRTV</sequence>
<dbReference type="PANTHER" id="PTHR31686">
    <property type="match status" value="1"/>
</dbReference>
<feature type="transmembrane region" description="Helical" evidence="11">
    <location>
        <begin position="362"/>
        <end position="382"/>
    </location>
</feature>
<evidence type="ECO:0000256" key="9">
    <source>
        <dbReference type="ARBA" id="ARBA00072906"/>
    </source>
</evidence>
<comment type="subcellular location">
    <subcellularLocation>
        <location evidence="1">Cell membrane</location>
        <topology evidence="1">Multi-pass membrane protein</topology>
    </subcellularLocation>
</comment>
<evidence type="ECO:0000313" key="13">
    <source>
        <dbReference type="Proteomes" id="UP000803844"/>
    </source>
</evidence>
<comment type="function">
    <text evidence="8">Sulphite efflux pump required for the secretion of sulphite as a reducing agent. In the presence of sulphite, cystine in keratin is directly cleaved to cysteine and S-sulphocysteine, and thereby, reduced proteins become accessible to hydrolysis by a variety of secreted endo- and exoproteases. Excretion of sulphite mediated by an efflux pump also represents a detoxification pathway for dermatophytes during infection of the epidermal stratum corneum, hair and nails, which are rich in cysteine.</text>
</comment>
<dbReference type="Gene3D" id="1.50.10.150">
    <property type="entry name" value="Voltage-dependent anion channel"/>
    <property type="match status" value="1"/>
</dbReference>
<feature type="transmembrane region" description="Helical" evidence="11">
    <location>
        <begin position="336"/>
        <end position="356"/>
    </location>
</feature>
<dbReference type="GeneID" id="63838481"/>
<dbReference type="GO" id="GO:0000319">
    <property type="term" value="F:sulfite transmembrane transporter activity"/>
    <property type="evidence" value="ECO:0007669"/>
    <property type="project" value="TreeGrafter"/>
</dbReference>
<evidence type="ECO:0000256" key="2">
    <source>
        <dbReference type="ARBA" id="ARBA00008566"/>
    </source>
</evidence>
<protein>
    <recommendedName>
        <fullName evidence="9">Sulfite efflux pump SSU1</fullName>
    </recommendedName>
</protein>
<feature type="transmembrane region" description="Helical" evidence="11">
    <location>
        <begin position="148"/>
        <end position="173"/>
    </location>
</feature>
<keyword evidence="7 11" id="KW-0472">Membrane</keyword>
<keyword evidence="3" id="KW-0813">Transport</keyword>
<keyword evidence="5 11" id="KW-0812">Transmembrane</keyword>
<dbReference type="InterPro" id="IPR038665">
    <property type="entry name" value="Voltage-dep_anion_channel_sf"/>
</dbReference>
<organism evidence="12 13">
    <name type="scientific">Cryphonectria parasitica (strain ATCC 38755 / EP155)</name>
    <dbReference type="NCBI Taxonomy" id="660469"/>
    <lineage>
        <taxon>Eukaryota</taxon>
        <taxon>Fungi</taxon>
        <taxon>Dikarya</taxon>
        <taxon>Ascomycota</taxon>
        <taxon>Pezizomycotina</taxon>
        <taxon>Sordariomycetes</taxon>
        <taxon>Sordariomycetidae</taxon>
        <taxon>Diaporthales</taxon>
        <taxon>Cryphonectriaceae</taxon>
        <taxon>Cryphonectria-Endothia species complex</taxon>
        <taxon>Cryphonectria</taxon>
    </lineage>
</organism>
<dbReference type="RefSeq" id="XP_040778721.1">
    <property type="nucleotide sequence ID" value="XM_040921352.1"/>
</dbReference>
<feature type="region of interest" description="Disordered" evidence="10">
    <location>
        <begin position="1"/>
        <end position="34"/>
    </location>
</feature>
<evidence type="ECO:0000256" key="10">
    <source>
        <dbReference type="SAM" id="MobiDB-lite"/>
    </source>
</evidence>
<dbReference type="Pfam" id="PF03595">
    <property type="entry name" value="SLAC1"/>
    <property type="match status" value="1"/>
</dbReference>
<comment type="caution">
    <text evidence="12">The sequence shown here is derived from an EMBL/GenBank/DDBJ whole genome shotgun (WGS) entry which is preliminary data.</text>
</comment>
<feature type="transmembrane region" description="Helical" evidence="11">
    <location>
        <begin position="219"/>
        <end position="241"/>
    </location>
</feature>
<evidence type="ECO:0000256" key="8">
    <source>
        <dbReference type="ARBA" id="ARBA00056100"/>
    </source>
</evidence>
<proteinExistence type="inferred from homology"/>
<feature type="compositionally biased region" description="Polar residues" evidence="10">
    <location>
        <begin position="9"/>
        <end position="18"/>
    </location>
</feature>
<comment type="similarity">
    <text evidence="2">Belongs to the tellurite-resistance/dicarboxylate transporter (TDT) family.</text>
</comment>
<feature type="transmembrane region" description="Helical" evidence="11">
    <location>
        <begin position="185"/>
        <end position="207"/>
    </location>
</feature>
<dbReference type="InterPro" id="IPR051629">
    <property type="entry name" value="Sulfite_efflux_TDT"/>
</dbReference>